<keyword evidence="5" id="KW-0378">Hydrolase</keyword>
<keyword evidence="3" id="KW-0540">Nuclease</keyword>
<name>A0ABI7ZSF5_FELCA</name>
<evidence type="ECO:0000259" key="6">
    <source>
        <dbReference type="Pfam" id="PF18697"/>
    </source>
</evidence>
<keyword evidence="8" id="KW-1185">Reference proteome</keyword>
<reference evidence="7" key="2">
    <citation type="submission" date="2025-08" db="UniProtKB">
        <authorList>
            <consortium name="Ensembl"/>
        </authorList>
    </citation>
    <scope>IDENTIFICATION</scope>
    <source>
        <strain evidence="7">breed Abyssinian</strain>
    </source>
</reference>
<evidence type="ECO:0000256" key="3">
    <source>
        <dbReference type="ARBA" id="ARBA00022722"/>
    </source>
</evidence>
<dbReference type="Gene3D" id="2.30.30.850">
    <property type="match status" value="1"/>
</dbReference>
<evidence type="ECO:0000256" key="5">
    <source>
        <dbReference type="ARBA" id="ARBA00022801"/>
    </source>
</evidence>
<sequence>GPPVTLNPATLLPALEDQQSAHDCRQVLAETHGTREDLKDQELPDADHSWYTDRSSYIDSGWVEAYPTRQETAHVVAKKILEEIFPRFGLPKVGDSVYVRRHRSQGLEPRWKGPYIVLLTTPTAIKVDGIAAWIHASHAKAAPKTPGPETPKTWKLHRSENPLKIRLSRV</sequence>
<dbReference type="Pfam" id="PF18697">
    <property type="entry name" value="MLVIN_C"/>
    <property type="match status" value="1"/>
</dbReference>
<evidence type="ECO:0000256" key="1">
    <source>
        <dbReference type="ARBA" id="ARBA00022679"/>
    </source>
</evidence>
<reference evidence="7 8" key="1">
    <citation type="submission" date="2021-02" db="EMBL/GenBank/DDBJ databases">
        <title>Safari Cat Assemblies.</title>
        <authorList>
            <person name="Bredemeyer K.R."/>
            <person name="Murphy W.J."/>
        </authorList>
    </citation>
    <scope>NUCLEOTIDE SEQUENCE [LARGE SCALE GENOMIC DNA]</scope>
</reference>
<dbReference type="InterPro" id="IPR040643">
    <property type="entry name" value="MLVIN_C"/>
</dbReference>
<evidence type="ECO:0000256" key="2">
    <source>
        <dbReference type="ARBA" id="ARBA00022695"/>
    </source>
</evidence>
<feature type="domain" description="Murine leukemia virus integrase C-terminal" evidence="6">
    <location>
        <begin position="92"/>
        <end position="142"/>
    </location>
</feature>
<keyword evidence="2" id="KW-0548">Nucleotidyltransferase</keyword>
<proteinExistence type="predicted"/>
<dbReference type="Ensembl" id="ENSFCTT00005070114.1">
    <property type="protein sequence ID" value="ENSFCTP00005049963.1"/>
    <property type="gene ID" value="ENSFCTG00005024660.1"/>
</dbReference>
<keyword evidence="1" id="KW-0808">Transferase</keyword>
<organism evidence="7 8">
    <name type="scientific">Felis catus</name>
    <name type="common">Cat</name>
    <name type="synonym">Felis silvestris catus</name>
    <dbReference type="NCBI Taxonomy" id="9685"/>
    <lineage>
        <taxon>Eukaryota</taxon>
        <taxon>Metazoa</taxon>
        <taxon>Chordata</taxon>
        <taxon>Craniata</taxon>
        <taxon>Vertebrata</taxon>
        <taxon>Euteleostomi</taxon>
        <taxon>Mammalia</taxon>
        <taxon>Eutheria</taxon>
        <taxon>Laurasiatheria</taxon>
        <taxon>Carnivora</taxon>
        <taxon>Feliformia</taxon>
        <taxon>Felidae</taxon>
        <taxon>Felinae</taxon>
        <taxon>Felis</taxon>
    </lineage>
</organism>
<evidence type="ECO:0000313" key="7">
    <source>
        <dbReference type="Ensembl" id="ENSFCTP00005049963.1"/>
    </source>
</evidence>
<evidence type="ECO:0000256" key="4">
    <source>
        <dbReference type="ARBA" id="ARBA00022759"/>
    </source>
</evidence>
<gene>
    <name evidence="7" type="primary">HEATR4</name>
</gene>
<evidence type="ECO:0000313" key="8">
    <source>
        <dbReference type="Proteomes" id="UP000823872"/>
    </source>
</evidence>
<dbReference type="Proteomes" id="UP000823872">
    <property type="component" value="Chromosome E1"/>
</dbReference>
<protein>
    <recommendedName>
        <fullName evidence="6">Murine leukemia virus integrase C-terminal domain-containing protein</fullName>
    </recommendedName>
</protein>
<dbReference type="GeneTree" id="ENSGT00940000160750"/>
<keyword evidence="4" id="KW-0255">Endonuclease</keyword>
<accession>A0ABI7ZSF5</accession>
<reference evidence="7" key="3">
    <citation type="submission" date="2025-09" db="UniProtKB">
        <authorList>
            <consortium name="Ensembl"/>
        </authorList>
    </citation>
    <scope>IDENTIFICATION</scope>
    <source>
        <strain evidence="7">breed Abyssinian</strain>
    </source>
</reference>